<feature type="transmembrane region" description="Helical" evidence="5">
    <location>
        <begin position="326"/>
        <end position="345"/>
    </location>
</feature>
<accession>A0A9P9FWR7</accession>
<gene>
    <name evidence="6" type="ORF">EDB81DRAFT_773513</name>
</gene>
<keyword evidence="5" id="KW-0812">Transmembrane</keyword>
<protein>
    <submittedName>
        <fullName evidence="6">Major facilitator superfamily domain-containing protein</fullName>
    </submittedName>
</protein>
<dbReference type="InterPro" id="IPR011701">
    <property type="entry name" value="MFS"/>
</dbReference>
<feature type="region of interest" description="Disordered" evidence="4">
    <location>
        <begin position="1"/>
        <end position="63"/>
    </location>
</feature>
<dbReference type="Pfam" id="PF07690">
    <property type="entry name" value="MFS_1"/>
    <property type="match status" value="1"/>
</dbReference>
<comment type="caution">
    <text evidence="6">The sequence shown here is derived from an EMBL/GenBank/DDBJ whole genome shotgun (WGS) entry which is preliminary data.</text>
</comment>
<comment type="subcellular location">
    <subcellularLocation>
        <location evidence="1">Membrane</location>
        <topology evidence="1">Multi-pass membrane protein</topology>
    </subcellularLocation>
</comment>
<evidence type="ECO:0000256" key="4">
    <source>
        <dbReference type="SAM" id="MobiDB-lite"/>
    </source>
</evidence>
<feature type="transmembrane region" description="Helical" evidence="5">
    <location>
        <begin position="386"/>
        <end position="406"/>
    </location>
</feature>
<evidence type="ECO:0000256" key="1">
    <source>
        <dbReference type="ARBA" id="ARBA00004141"/>
    </source>
</evidence>
<keyword evidence="5" id="KW-1133">Transmembrane helix</keyword>
<evidence type="ECO:0000256" key="3">
    <source>
        <dbReference type="ARBA" id="ARBA00023180"/>
    </source>
</evidence>
<feature type="transmembrane region" description="Helical" evidence="5">
    <location>
        <begin position="187"/>
        <end position="208"/>
    </location>
</feature>
<feature type="transmembrane region" description="Helical" evidence="5">
    <location>
        <begin position="159"/>
        <end position="181"/>
    </location>
</feature>
<dbReference type="InterPro" id="IPR050327">
    <property type="entry name" value="Proton-linked_MCT"/>
</dbReference>
<dbReference type="GO" id="GO:0016020">
    <property type="term" value="C:membrane"/>
    <property type="evidence" value="ECO:0007669"/>
    <property type="project" value="UniProtKB-SubCell"/>
</dbReference>
<organism evidence="6 7">
    <name type="scientific">Dactylonectria macrodidyma</name>
    <dbReference type="NCBI Taxonomy" id="307937"/>
    <lineage>
        <taxon>Eukaryota</taxon>
        <taxon>Fungi</taxon>
        <taxon>Dikarya</taxon>
        <taxon>Ascomycota</taxon>
        <taxon>Pezizomycotina</taxon>
        <taxon>Sordariomycetes</taxon>
        <taxon>Hypocreomycetidae</taxon>
        <taxon>Hypocreales</taxon>
        <taxon>Nectriaceae</taxon>
        <taxon>Dactylonectria</taxon>
    </lineage>
</organism>
<keyword evidence="7" id="KW-1185">Reference proteome</keyword>
<dbReference type="AlphaFoldDB" id="A0A9P9FWR7"/>
<feature type="transmembrane region" description="Helical" evidence="5">
    <location>
        <begin position="251"/>
        <end position="271"/>
    </location>
</feature>
<dbReference type="SUPFAM" id="SSF103473">
    <property type="entry name" value="MFS general substrate transporter"/>
    <property type="match status" value="1"/>
</dbReference>
<feature type="transmembrane region" description="Helical" evidence="5">
    <location>
        <begin position="451"/>
        <end position="472"/>
    </location>
</feature>
<dbReference type="Gene3D" id="1.20.1250.20">
    <property type="entry name" value="MFS general substrate transporter like domains"/>
    <property type="match status" value="1"/>
</dbReference>
<evidence type="ECO:0000256" key="2">
    <source>
        <dbReference type="ARBA" id="ARBA00006727"/>
    </source>
</evidence>
<feature type="transmembrane region" description="Helical" evidence="5">
    <location>
        <begin position="220"/>
        <end position="239"/>
    </location>
</feature>
<dbReference type="OrthoDB" id="5212574at2759"/>
<feature type="compositionally biased region" description="Basic and acidic residues" evidence="4">
    <location>
        <begin position="9"/>
        <end position="21"/>
    </location>
</feature>
<evidence type="ECO:0000256" key="5">
    <source>
        <dbReference type="SAM" id="Phobius"/>
    </source>
</evidence>
<reference evidence="6" key="1">
    <citation type="journal article" date="2021" name="Nat. Commun.">
        <title>Genetic determinants of endophytism in the Arabidopsis root mycobiome.</title>
        <authorList>
            <person name="Mesny F."/>
            <person name="Miyauchi S."/>
            <person name="Thiergart T."/>
            <person name="Pickel B."/>
            <person name="Atanasova L."/>
            <person name="Karlsson M."/>
            <person name="Huettel B."/>
            <person name="Barry K.W."/>
            <person name="Haridas S."/>
            <person name="Chen C."/>
            <person name="Bauer D."/>
            <person name="Andreopoulos W."/>
            <person name="Pangilinan J."/>
            <person name="LaButti K."/>
            <person name="Riley R."/>
            <person name="Lipzen A."/>
            <person name="Clum A."/>
            <person name="Drula E."/>
            <person name="Henrissat B."/>
            <person name="Kohler A."/>
            <person name="Grigoriev I.V."/>
            <person name="Martin F.M."/>
            <person name="Hacquard S."/>
        </authorList>
    </citation>
    <scope>NUCLEOTIDE SEQUENCE</scope>
    <source>
        <strain evidence="6">MPI-CAGE-AT-0147</strain>
    </source>
</reference>
<dbReference type="InterPro" id="IPR036259">
    <property type="entry name" value="MFS_trans_sf"/>
</dbReference>
<evidence type="ECO:0000313" key="6">
    <source>
        <dbReference type="EMBL" id="KAH7176751.1"/>
    </source>
</evidence>
<dbReference type="PANTHER" id="PTHR11360:SF130">
    <property type="entry name" value="MAJOR FACILITATOR SUPERFAMILY (MFS) PROFILE DOMAIN-CONTAINING PROTEIN-RELATED"/>
    <property type="match status" value="1"/>
</dbReference>
<feature type="transmembrane region" description="Helical" evidence="5">
    <location>
        <begin position="292"/>
        <end position="314"/>
    </location>
</feature>
<name>A0A9P9FWR7_9HYPO</name>
<dbReference type="PANTHER" id="PTHR11360">
    <property type="entry name" value="MONOCARBOXYLATE TRANSPORTER"/>
    <property type="match status" value="1"/>
</dbReference>
<feature type="transmembrane region" description="Helical" evidence="5">
    <location>
        <begin position="98"/>
        <end position="121"/>
    </location>
</feature>
<comment type="similarity">
    <text evidence="2">Belongs to the major facilitator superfamily. Monocarboxylate porter (TC 2.A.1.13) family.</text>
</comment>
<feature type="transmembrane region" description="Helical" evidence="5">
    <location>
        <begin position="133"/>
        <end position="152"/>
    </location>
</feature>
<feature type="transmembrane region" description="Helical" evidence="5">
    <location>
        <begin position="357"/>
        <end position="380"/>
    </location>
</feature>
<evidence type="ECO:0000313" key="7">
    <source>
        <dbReference type="Proteomes" id="UP000738349"/>
    </source>
</evidence>
<proteinExistence type="inferred from homology"/>
<dbReference type="EMBL" id="JAGMUV010000001">
    <property type="protein sequence ID" value="KAH7176751.1"/>
    <property type="molecule type" value="Genomic_DNA"/>
</dbReference>
<dbReference type="Proteomes" id="UP000738349">
    <property type="component" value="Unassembled WGS sequence"/>
</dbReference>
<feature type="transmembrane region" description="Helical" evidence="5">
    <location>
        <begin position="418"/>
        <end position="439"/>
    </location>
</feature>
<keyword evidence="5" id="KW-0472">Membrane</keyword>
<sequence>MSRGSIETQRQDRVRDIEKETAATQWGGDEPRSSLGYGSEQNSIAPQDESPPTPCDRSESHTHDVSFGGVIRRSLSRVSSTIQPGPPPDGGLQAWLQVLGCHLVVMNSWGFVNSFGVFQAYYTTSLGRQPSDISWIGSMQTFLLFFVGTFAGRVTDAGYFRLVFLAGCIFQLVGIFTASVATTYWQLLLSHGICIGIGNGCIFTPTLTILSTYFSTKRSIAIGIGACGSVTGGVVFPIMARQLLPSAGFPWTMRAIGFILFANLVVCFLIIKPRIPPRETGALIDWAAFKDPAYSLYAAGAFLSLWGVYCAFYFLASFSREAVDPAFSSIGSLNLLILLNGMGIIGRTVPNYIADRFGPINVFIPVSFVAGLLSLCWVAVDTPTGLWVWTTFYGIFGGGIQSLFPAGLSSLTTDLGKAGIRIGMILTIVSFAVLTGPPIQGAIITAMDGKYYGAQGFSGVSLLLGMGCFVGARMSKTKKIGGWKA</sequence>
<keyword evidence="3" id="KW-0325">Glycoprotein</keyword>
<dbReference type="GO" id="GO:0022857">
    <property type="term" value="F:transmembrane transporter activity"/>
    <property type="evidence" value="ECO:0007669"/>
    <property type="project" value="InterPro"/>
</dbReference>